<evidence type="ECO:0000256" key="1">
    <source>
        <dbReference type="SAM" id="MobiDB-lite"/>
    </source>
</evidence>
<keyword evidence="3" id="KW-1185">Reference proteome</keyword>
<reference evidence="2" key="1">
    <citation type="journal article" date="2022" name="bioRxiv">
        <title>Sequencing and chromosome-scale assembly of the giantPleurodeles waltlgenome.</title>
        <authorList>
            <person name="Brown T."/>
            <person name="Elewa A."/>
            <person name="Iarovenko S."/>
            <person name="Subramanian E."/>
            <person name="Araus A.J."/>
            <person name="Petzold A."/>
            <person name="Susuki M."/>
            <person name="Suzuki K.-i.T."/>
            <person name="Hayashi T."/>
            <person name="Toyoda A."/>
            <person name="Oliveira C."/>
            <person name="Osipova E."/>
            <person name="Leigh N.D."/>
            <person name="Simon A."/>
            <person name="Yun M.H."/>
        </authorList>
    </citation>
    <scope>NUCLEOTIDE SEQUENCE</scope>
    <source>
        <strain evidence="2">20211129_DDA</strain>
        <tissue evidence="2">Liver</tissue>
    </source>
</reference>
<feature type="region of interest" description="Disordered" evidence="1">
    <location>
        <begin position="93"/>
        <end position="124"/>
    </location>
</feature>
<comment type="caution">
    <text evidence="2">The sequence shown here is derived from an EMBL/GenBank/DDBJ whole genome shotgun (WGS) entry which is preliminary data.</text>
</comment>
<gene>
    <name evidence="2" type="ORF">NDU88_006216</name>
</gene>
<dbReference type="Proteomes" id="UP001066276">
    <property type="component" value="Chromosome 10"/>
</dbReference>
<sequence length="124" mass="13592">MDILNGGNILKLLGQTPGLTYITSDTIKSVEFIERGPGEANKSTKVIWQSYTLARAVLKENKHFRKWGIILEGAEDPGYPHPLRPRKSAICTTPHCPSGSKRHAPGTIPHRVCPAYTPSTESEG</sequence>
<dbReference type="AlphaFoldDB" id="A0AAV7MDG2"/>
<dbReference type="EMBL" id="JANPWB010000014">
    <property type="protein sequence ID" value="KAJ1101144.1"/>
    <property type="molecule type" value="Genomic_DNA"/>
</dbReference>
<evidence type="ECO:0000313" key="2">
    <source>
        <dbReference type="EMBL" id="KAJ1101144.1"/>
    </source>
</evidence>
<evidence type="ECO:0000313" key="3">
    <source>
        <dbReference type="Proteomes" id="UP001066276"/>
    </source>
</evidence>
<organism evidence="2 3">
    <name type="scientific">Pleurodeles waltl</name>
    <name type="common">Iberian ribbed newt</name>
    <dbReference type="NCBI Taxonomy" id="8319"/>
    <lineage>
        <taxon>Eukaryota</taxon>
        <taxon>Metazoa</taxon>
        <taxon>Chordata</taxon>
        <taxon>Craniata</taxon>
        <taxon>Vertebrata</taxon>
        <taxon>Euteleostomi</taxon>
        <taxon>Amphibia</taxon>
        <taxon>Batrachia</taxon>
        <taxon>Caudata</taxon>
        <taxon>Salamandroidea</taxon>
        <taxon>Salamandridae</taxon>
        <taxon>Pleurodelinae</taxon>
        <taxon>Pleurodeles</taxon>
    </lineage>
</organism>
<proteinExistence type="predicted"/>
<protein>
    <submittedName>
        <fullName evidence="2">Uncharacterized protein</fullName>
    </submittedName>
</protein>
<name>A0AAV7MDG2_PLEWA</name>
<accession>A0AAV7MDG2</accession>